<dbReference type="STRING" id="88036.D8QSR5"/>
<dbReference type="HOGENOM" id="CLU_2645410_0_0_1"/>
<dbReference type="InParanoid" id="D8QSR5"/>
<sequence length="77" mass="8858">KKKSKEKDENEDDEDEEKSKVTLSGLLNFTDDLWSSTGSERILIVTPNHIEELDPALWEHGYAHPPLLLRLRLTTTI</sequence>
<dbReference type="Gene3D" id="3.40.50.300">
    <property type="entry name" value="P-loop containing nucleotide triphosphate hydrolases"/>
    <property type="match status" value="1"/>
</dbReference>
<evidence type="ECO:0008006" key="3">
    <source>
        <dbReference type="Google" id="ProtNLM"/>
    </source>
</evidence>
<accession>D8QSR5</accession>
<dbReference type="eggNOG" id="KOG0743">
    <property type="taxonomic scope" value="Eukaryota"/>
</dbReference>
<gene>
    <name evidence="1" type="ORF">SELMODRAFT_77521</name>
</gene>
<dbReference type="EMBL" id="GL377566">
    <property type="protein sequence ID" value="EFJ36987.1"/>
    <property type="molecule type" value="Genomic_DNA"/>
</dbReference>
<dbReference type="InterPro" id="IPR050747">
    <property type="entry name" value="Mitochondrial_chaperone_BCS1"/>
</dbReference>
<dbReference type="PANTHER" id="PTHR23070">
    <property type="entry name" value="BCS1 AAA-TYPE ATPASE"/>
    <property type="match status" value="1"/>
</dbReference>
<evidence type="ECO:0000313" key="1">
    <source>
        <dbReference type="EMBL" id="EFJ36987.1"/>
    </source>
</evidence>
<dbReference type="InterPro" id="IPR027417">
    <property type="entry name" value="P-loop_NTPase"/>
</dbReference>
<dbReference type="Gramene" id="EFJ36987">
    <property type="protein sequence ID" value="EFJ36987"/>
    <property type="gene ID" value="SELMODRAFT_77521"/>
</dbReference>
<evidence type="ECO:0000313" key="2">
    <source>
        <dbReference type="Proteomes" id="UP000001514"/>
    </source>
</evidence>
<dbReference type="Proteomes" id="UP000001514">
    <property type="component" value="Unassembled WGS sequence"/>
</dbReference>
<dbReference type="KEGG" id="smo:SELMODRAFT_77521"/>
<protein>
    <recommendedName>
        <fullName evidence="3">ATPase AAA-type core domain-containing protein</fullName>
    </recommendedName>
</protein>
<name>D8QSR5_SELML</name>
<organism evidence="2">
    <name type="scientific">Selaginella moellendorffii</name>
    <name type="common">Spikemoss</name>
    <dbReference type="NCBI Taxonomy" id="88036"/>
    <lineage>
        <taxon>Eukaryota</taxon>
        <taxon>Viridiplantae</taxon>
        <taxon>Streptophyta</taxon>
        <taxon>Embryophyta</taxon>
        <taxon>Tracheophyta</taxon>
        <taxon>Lycopodiopsida</taxon>
        <taxon>Selaginellales</taxon>
        <taxon>Selaginellaceae</taxon>
        <taxon>Selaginella</taxon>
    </lineage>
</organism>
<reference evidence="1 2" key="1">
    <citation type="journal article" date="2011" name="Science">
        <title>The Selaginella genome identifies genetic changes associated with the evolution of vascular plants.</title>
        <authorList>
            <person name="Banks J.A."/>
            <person name="Nishiyama T."/>
            <person name="Hasebe M."/>
            <person name="Bowman J.L."/>
            <person name="Gribskov M."/>
            <person name="dePamphilis C."/>
            <person name="Albert V.A."/>
            <person name="Aono N."/>
            <person name="Aoyama T."/>
            <person name="Ambrose B.A."/>
            <person name="Ashton N.W."/>
            <person name="Axtell M.J."/>
            <person name="Barker E."/>
            <person name="Barker M.S."/>
            <person name="Bennetzen J.L."/>
            <person name="Bonawitz N.D."/>
            <person name="Chapple C."/>
            <person name="Cheng C."/>
            <person name="Correa L.G."/>
            <person name="Dacre M."/>
            <person name="DeBarry J."/>
            <person name="Dreyer I."/>
            <person name="Elias M."/>
            <person name="Engstrom E.M."/>
            <person name="Estelle M."/>
            <person name="Feng L."/>
            <person name="Finet C."/>
            <person name="Floyd S.K."/>
            <person name="Frommer W.B."/>
            <person name="Fujita T."/>
            <person name="Gramzow L."/>
            <person name="Gutensohn M."/>
            <person name="Harholt J."/>
            <person name="Hattori M."/>
            <person name="Heyl A."/>
            <person name="Hirai T."/>
            <person name="Hiwatashi Y."/>
            <person name="Ishikawa M."/>
            <person name="Iwata M."/>
            <person name="Karol K.G."/>
            <person name="Koehler B."/>
            <person name="Kolukisaoglu U."/>
            <person name="Kubo M."/>
            <person name="Kurata T."/>
            <person name="Lalonde S."/>
            <person name="Li K."/>
            <person name="Li Y."/>
            <person name="Litt A."/>
            <person name="Lyons E."/>
            <person name="Manning G."/>
            <person name="Maruyama T."/>
            <person name="Michael T.P."/>
            <person name="Mikami K."/>
            <person name="Miyazaki S."/>
            <person name="Morinaga S."/>
            <person name="Murata T."/>
            <person name="Mueller-Roeber B."/>
            <person name="Nelson D.R."/>
            <person name="Obara M."/>
            <person name="Oguri Y."/>
            <person name="Olmstead R.G."/>
            <person name="Onodera N."/>
            <person name="Petersen B.L."/>
            <person name="Pils B."/>
            <person name="Prigge M."/>
            <person name="Rensing S.A."/>
            <person name="Riano-Pachon D.M."/>
            <person name="Roberts A.W."/>
            <person name="Sato Y."/>
            <person name="Scheller H.V."/>
            <person name="Schulz B."/>
            <person name="Schulz C."/>
            <person name="Shakirov E.V."/>
            <person name="Shibagaki N."/>
            <person name="Shinohara N."/>
            <person name="Shippen D.E."/>
            <person name="Soerensen I."/>
            <person name="Sotooka R."/>
            <person name="Sugimoto N."/>
            <person name="Sugita M."/>
            <person name="Sumikawa N."/>
            <person name="Tanurdzic M."/>
            <person name="Theissen G."/>
            <person name="Ulvskov P."/>
            <person name="Wakazuki S."/>
            <person name="Weng J.K."/>
            <person name="Willats W.W."/>
            <person name="Wipf D."/>
            <person name="Wolf P.G."/>
            <person name="Yang L."/>
            <person name="Zimmer A.D."/>
            <person name="Zhu Q."/>
            <person name="Mitros T."/>
            <person name="Hellsten U."/>
            <person name="Loque D."/>
            <person name="Otillar R."/>
            <person name="Salamov A."/>
            <person name="Schmutz J."/>
            <person name="Shapiro H."/>
            <person name="Lindquist E."/>
            <person name="Lucas S."/>
            <person name="Rokhsar D."/>
            <person name="Grigoriev I.V."/>
        </authorList>
    </citation>
    <scope>NUCLEOTIDE SEQUENCE [LARGE SCALE GENOMIC DNA]</scope>
</reference>
<proteinExistence type="predicted"/>
<dbReference type="AlphaFoldDB" id="D8QSR5"/>
<feature type="non-terminal residue" evidence="1">
    <location>
        <position position="1"/>
    </location>
</feature>
<keyword evidence="2" id="KW-1185">Reference proteome</keyword>